<evidence type="ECO:0000313" key="5">
    <source>
        <dbReference type="EMBL" id="CAL5136207.1"/>
    </source>
</evidence>
<comment type="caution">
    <text evidence="5">The sequence shown here is derived from an EMBL/GenBank/DDBJ whole genome shotgun (WGS) entry which is preliminary data.</text>
</comment>
<feature type="repeat" description="ANK" evidence="2">
    <location>
        <begin position="139"/>
        <end position="171"/>
    </location>
</feature>
<feature type="coiled-coil region" evidence="3">
    <location>
        <begin position="13"/>
        <end position="50"/>
    </location>
</feature>
<proteinExistence type="predicted"/>
<accession>A0AAV2TLA1</accession>
<evidence type="ECO:0000256" key="3">
    <source>
        <dbReference type="SAM" id="Coils"/>
    </source>
</evidence>
<feature type="compositionally biased region" description="Basic residues" evidence="4">
    <location>
        <begin position="338"/>
        <end position="348"/>
    </location>
</feature>
<feature type="region of interest" description="Disordered" evidence="4">
    <location>
        <begin position="379"/>
        <end position="465"/>
    </location>
</feature>
<dbReference type="PRINTS" id="PR01415">
    <property type="entry name" value="ANKYRIN"/>
</dbReference>
<feature type="compositionally biased region" description="Basic and acidic residues" evidence="4">
    <location>
        <begin position="501"/>
        <end position="525"/>
    </location>
</feature>
<dbReference type="SUPFAM" id="SSF48403">
    <property type="entry name" value="Ankyrin repeat"/>
    <property type="match status" value="1"/>
</dbReference>
<reference evidence="5" key="1">
    <citation type="submission" date="2024-06" db="EMBL/GenBank/DDBJ databases">
        <authorList>
            <person name="Liu X."/>
            <person name="Lenzi L."/>
            <person name="Haldenby T S."/>
            <person name="Uol C."/>
        </authorList>
    </citation>
    <scope>NUCLEOTIDE SEQUENCE</scope>
</reference>
<evidence type="ECO:0000313" key="6">
    <source>
        <dbReference type="Proteomes" id="UP001497525"/>
    </source>
</evidence>
<dbReference type="PROSITE" id="PS50297">
    <property type="entry name" value="ANK_REP_REGION"/>
    <property type="match status" value="3"/>
</dbReference>
<feature type="region of interest" description="Disordered" evidence="4">
    <location>
        <begin position="501"/>
        <end position="556"/>
    </location>
</feature>
<feature type="region of interest" description="Disordered" evidence="4">
    <location>
        <begin position="332"/>
        <end position="365"/>
    </location>
</feature>
<dbReference type="Gene3D" id="1.25.40.20">
    <property type="entry name" value="Ankyrin repeat-containing domain"/>
    <property type="match status" value="2"/>
</dbReference>
<name>A0AAV2TLA1_CALDB</name>
<feature type="compositionally biased region" description="Polar residues" evidence="4">
    <location>
        <begin position="413"/>
        <end position="423"/>
    </location>
</feature>
<feature type="repeat" description="ANK" evidence="2">
    <location>
        <begin position="234"/>
        <end position="266"/>
    </location>
</feature>
<feature type="compositionally biased region" description="Basic and acidic residues" evidence="4">
    <location>
        <begin position="425"/>
        <end position="438"/>
    </location>
</feature>
<dbReference type="InterPro" id="IPR036770">
    <property type="entry name" value="Ankyrin_rpt-contain_sf"/>
</dbReference>
<dbReference type="InterPro" id="IPR051226">
    <property type="entry name" value="PP1_Regulatory_Subunit"/>
</dbReference>
<dbReference type="InterPro" id="IPR002110">
    <property type="entry name" value="Ankyrin_rpt"/>
</dbReference>
<feature type="repeat" description="ANK" evidence="2">
    <location>
        <begin position="106"/>
        <end position="138"/>
    </location>
</feature>
<keyword evidence="3" id="KW-0175">Coiled coil</keyword>
<protein>
    <recommendedName>
        <fullName evidence="7">Protein phosphatase 1 regulatory subunit 16A</fullName>
    </recommendedName>
</protein>
<evidence type="ECO:0000256" key="4">
    <source>
        <dbReference type="SAM" id="MobiDB-lite"/>
    </source>
</evidence>
<organism evidence="5 6">
    <name type="scientific">Calicophoron daubneyi</name>
    <name type="common">Rumen fluke</name>
    <name type="synonym">Paramphistomum daubneyi</name>
    <dbReference type="NCBI Taxonomy" id="300641"/>
    <lineage>
        <taxon>Eukaryota</taxon>
        <taxon>Metazoa</taxon>
        <taxon>Spiralia</taxon>
        <taxon>Lophotrochozoa</taxon>
        <taxon>Platyhelminthes</taxon>
        <taxon>Trematoda</taxon>
        <taxon>Digenea</taxon>
        <taxon>Plagiorchiida</taxon>
        <taxon>Pronocephalata</taxon>
        <taxon>Paramphistomoidea</taxon>
        <taxon>Paramphistomidae</taxon>
        <taxon>Calicophoron</taxon>
    </lineage>
</organism>
<dbReference type="Proteomes" id="UP001497525">
    <property type="component" value="Unassembled WGS sequence"/>
</dbReference>
<keyword evidence="1" id="KW-0677">Repeat</keyword>
<dbReference type="EMBL" id="CAXLJL010000290">
    <property type="protein sequence ID" value="CAL5136207.1"/>
    <property type="molecule type" value="Genomic_DNA"/>
</dbReference>
<evidence type="ECO:0000256" key="1">
    <source>
        <dbReference type="ARBA" id="ARBA00022737"/>
    </source>
</evidence>
<dbReference type="AlphaFoldDB" id="A0AAV2TLA1"/>
<sequence length="566" mass="63862">MTNIVLRPPSVDDEQLQKQQQRTRINMERLEAAKRNRQKQLERWHEYEIEMEENEDKRGGFHASSGQKKVEFKSKFILLDAALRDDVEEVRYLLRRGVDPNVARDDGQTALHLACINGNSEMCELLLARGANVNSRDRDKWTPLHTAASHSQTEICELLLSRGADILATDVDGSTPYDFAEDQETTDLFLEEMRSRGIYPADVAEARSKPEKEMLDDLMECYHSGGNINQLDSQGAAPIHVAACCGYQEVARLLLRSGVDPDTLDADSWTPSHVAAYWAQVEVLEILVAYEADLTKQTPDGDTVFSLCESPDVQEKVSEIWENRANLQEEIRNEKGRSSSKRLLRKRSASSVHRTSMRDKANLARRAIQEEMDILIRSERDNSNGWMEDSPMAPKKPNNPSPEPRKIILVYGQNANDSQNSATPGERRPVPAGNEDRQPPYTIRPTRPPTGYEYGSPDVRDGDSAYRPTVRSQIHDASLSPHHRTASEEHRPGRIVHITDKRGGTTRDHRHAKSGDDFAHTERRSSQPIITIHSRQNRGAIEAVQDDDDDRGSTAHTRCCHPCAIS</sequence>
<dbReference type="PROSITE" id="PS50088">
    <property type="entry name" value="ANK_REPEAT"/>
    <property type="match status" value="3"/>
</dbReference>
<dbReference type="GO" id="GO:0004857">
    <property type="term" value="F:enzyme inhibitor activity"/>
    <property type="evidence" value="ECO:0007669"/>
    <property type="project" value="TreeGrafter"/>
</dbReference>
<dbReference type="GO" id="GO:0005737">
    <property type="term" value="C:cytoplasm"/>
    <property type="evidence" value="ECO:0007669"/>
    <property type="project" value="TreeGrafter"/>
</dbReference>
<dbReference type="PANTHER" id="PTHR24179">
    <property type="entry name" value="PROTEIN PHOSPHATASE 1 REGULATORY SUBUNIT 12"/>
    <property type="match status" value="1"/>
</dbReference>
<dbReference type="Pfam" id="PF12796">
    <property type="entry name" value="Ank_2"/>
    <property type="match status" value="2"/>
</dbReference>
<dbReference type="PANTHER" id="PTHR24179:SF29">
    <property type="entry name" value="LD46604P"/>
    <property type="match status" value="1"/>
</dbReference>
<gene>
    <name evidence="5" type="ORF">CDAUBV1_LOCUS10281</name>
</gene>
<dbReference type="SMART" id="SM00248">
    <property type="entry name" value="ANK"/>
    <property type="match status" value="5"/>
</dbReference>
<dbReference type="GO" id="GO:0017020">
    <property type="term" value="F:myosin phosphatase regulator activity"/>
    <property type="evidence" value="ECO:0007669"/>
    <property type="project" value="TreeGrafter"/>
</dbReference>
<keyword evidence="2" id="KW-0040">ANK repeat</keyword>
<evidence type="ECO:0008006" key="7">
    <source>
        <dbReference type="Google" id="ProtNLM"/>
    </source>
</evidence>
<evidence type="ECO:0000256" key="2">
    <source>
        <dbReference type="PROSITE-ProRule" id="PRU00023"/>
    </source>
</evidence>